<dbReference type="EMBL" id="BRXR01000001">
    <property type="protein sequence ID" value="GLC28913.1"/>
    <property type="molecule type" value="Genomic_DNA"/>
</dbReference>
<keyword evidence="3" id="KW-1185">Reference proteome</keyword>
<evidence type="ECO:0000313" key="2">
    <source>
        <dbReference type="EMBL" id="GLC28913.1"/>
    </source>
</evidence>
<keyword evidence="1" id="KW-0812">Transmembrane</keyword>
<dbReference type="RefSeq" id="WP_264848188.1">
    <property type="nucleotide sequence ID" value="NZ_BRXR01000001.1"/>
</dbReference>
<sequence length="176" mass="18921">MNKNSRNLVLSSLFLAIAIVFQFIGRVLPQISQIFVGPAVNAVLILSAAICGLGWGVSVGCLTPLLAWLLGQLPAAFGPFIPFIMIGNSIFIIMFYLFKSYEKWGNAVGIVSGALLKFLFLYISATKLINILSLGINPKVAQKLTVAMGSIQLMTALAGGALAIIIINLLKRRKQI</sequence>
<proteinExistence type="predicted"/>
<dbReference type="Gene3D" id="1.10.1760.20">
    <property type="match status" value="1"/>
</dbReference>
<evidence type="ECO:0000256" key="1">
    <source>
        <dbReference type="SAM" id="Phobius"/>
    </source>
</evidence>
<name>A0ABQ5N132_9CLOT</name>
<gene>
    <name evidence="2" type="ORF">bsdE14_03230</name>
</gene>
<evidence type="ECO:0008006" key="4">
    <source>
        <dbReference type="Google" id="ProtNLM"/>
    </source>
</evidence>
<keyword evidence="1" id="KW-0472">Membrane</keyword>
<feature type="transmembrane region" description="Helical" evidence="1">
    <location>
        <begin position="39"/>
        <end position="70"/>
    </location>
</feature>
<keyword evidence="1" id="KW-1133">Transmembrane helix</keyword>
<feature type="transmembrane region" description="Helical" evidence="1">
    <location>
        <begin position="104"/>
        <end position="123"/>
    </location>
</feature>
<feature type="transmembrane region" description="Helical" evidence="1">
    <location>
        <begin position="144"/>
        <end position="170"/>
    </location>
</feature>
<reference evidence="2 3" key="1">
    <citation type="journal article" date="2024" name="Int. J. Syst. Evol. Microbiol.">
        <title>Clostridium omnivorum sp. nov., isolated from anoxic soil under the treatment of reductive soil disinfestation.</title>
        <authorList>
            <person name="Ueki A."/>
            <person name="Tonouchi A."/>
            <person name="Kaku N."/>
            <person name="Honma S."/>
            <person name="Ueki K."/>
        </authorList>
    </citation>
    <scope>NUCLEOTIDE SEQUENCE [LARGE SCALE GENOMIC DNA]</scope>
    <source>
        <strain evidence="2 3">E14</strain>
    </source>
</reference>
<feature type="transmembrane region" description="Helical" evidence="1">
    <location>
        <begin position="77"/>
        <end position="98"/>
    </location>
</feature>
<comment type="caution">
    <text evidence="2">The sequence shown here is derived from an EMBL/GenBank/DDBJ whole genome shotgun (WGS) entry which is preliminary data.</text>
</comment>
<accession>A0ABQ5N132</accession>
<organism evidence="2 3">
    <name type="scientific">Clostridium omnivorum</name>
    <dbReference type="NCBI Taxonomy" id="1604902"/>
    <lineage>
        <taxon>Bacteria</taxon>
        <taxon>Bacillati</taxon>
        <taxon>Bacillota</taxon>
        <taxon>Clostridia</taxon>
        <taxon>Eubacteriales</taxon>
        <taxon>Clostridiaceae</taxon>
        <taxon>Clostridium</taxon>
    </lineage>
</organism>
<evidence type="ECO:0000313" key="3">
    <source>
        <dbReference type="Proteomes" id="UP001208567"/>
    </source>
</evidence>
<dbReference type="InterPro" id="IPR024529">
    <property type="entry name" value="ECF_trnsprt_substrate-spec"/>
</dbReference>
<dbReference type="Proteomes" id="UP001208567">
    <property type="component" value="Unassembled WGS sequence"/>
</dbReference>
<dbReference type="Pfam" id="PF12822">
    <property type="entry name" value="ECF_trnsprt"/>
    <property type="match status" value="1"/>
</dbReference>
<protein>
    <recommendedName>
        <fullName evidence="4">ECF transporter S component</fullName>
    </recommendedName>
</protein>